<keyword evidence="1" id="KW-0238">DNA-binding</keyword>
<dbReference type="CDD" id="cd00093">
    <property type="entry name" value="HTH_XRE"/>
    <property type="match status" value="1"/>
</dbReference>
<name>A0A1F4VGP0_UNCKA</name>
<organism evidence="3 4">
    <name type="scientific">candidate division WWE3 bacterium RIFCSPLOWO2_12_FULL_36_10</name>
    <dbReference type="NCBI Taxonomy" id="1802630"/>
    <lineage>
        <taxon>Bacteria</taxon>
        <taxon>Katanobacteria</taxon>
    </lineage>
</organism>
<gene>
    <name evidence="3" type="ORF">A3H26_00320</name>
</gene>
<dbReference type="SMART" id="SM00530">
    <property type="entry name" value="HTH_XRE"/>
    <property type="match status" value="1"/>
</dbReference>
<proteinExistence type="predicted"/>
<protein>
    <recommendedName>
        <fullName evidence="2">HTH cro/C1-type domain-containing protein</fullName>
    </recommendedName>
</protein>
<evidence type="ECO:0000313" key="4">
    <source>
        <dbReference type="Proteomes" id="UP000177763"/>
    </source>
</evidence>
<evidence type="ECO:0000256" key="1">
    <source>
        <dbReference type="ARBA" id="ARBA00023125"/>
    </source>
</evidence>
<dbReference type="PROSITE" id="PS50943">
    <property type="entry name" value="HTH_CROC1"/>
    <property type="match status" value="1"/>
</dbReference>
<dbReference type="Gene3D" id="1.10.260.40">
    <property type="entry name" value="lambda repressor-like DNA-binding domains"/>
    <property type="match status" value="1"/>
</dbReference>
<dbReference type="GO" id="GO:0003677">
    <property type="term" value="F:DNA binding"/>
    <property type="evidence" value="ECO:0007669"/>
    <property type="project" value="UniProtKB-KW"/>
</dbReference>
<reference evidence="3 4" key="1">
    <citation type="journal article" date="2016" name="Nat. Commun.">
        <title>Thousands of microbial genomes shed light on interconnected biogeochemical processes in an aquifer system.</title>
        <authorList>
            <person name="Anantharaman K."/>
            <person name="Brown C.T."/>
            <person name="Hug L.A."/>
            <person name="Sharon I."/>
            <person name="Castelle C.J."/>
            <person name="Probst A.J."/>
            <person name="Thomas B.C."/>
            <person name="Singh A."/>
            <person name="Wilkins M.J."/>
            <person name="Karaoz U."/>
            <person name="Brodie E.L."/>
            <person name="Williams K.H."/>
            <person name="Hubbard S.S."/>
            <person name="Banfield J.F."/>
        </authorList>
    </citation>
    <scope>NUCLEOTIDE SEQUENCE [LARGE SCALE GENOMIC DNA]</scope>
</reference>
<comment type="caution">
    <text evidence="3">The sequence shown here is derived from an EMBL/GenBank/DDBJ whole genome shotgun (WGS) entry which is preliminary data.</text>
</comment>
<dbReference type="EMBL" id="MEVN01000039">
    <property type="protein sequence ID" value="OGC56371.1"/>
    <property type="molecule type" value="Genomic_DNA"/>
</dbReference>
<dbReference type="PANTHER" id="PTHR46558">
    <property type="entry name" value="TRACRIPTIONAL REGULATORY PROTEIN-RELATED-RELATED"/>
    <property type="match status" value="1"/>
</dbReference>
<evidence type="ECO:0000313" key="3">
    <source>
        <dbReference type="EMBL" id="OGC56371.1"/>
    </source>
</evidence>
<sequence>MDKRNSFLGTQIKSIRCESGLSQKRFGNKIGVSSKAVSSYETGKCMPSLKVLKTISEVYETEFTIPYPKKLEDIKENLKEVKEIVRDITEKLSYLLEY</sequence>
<dbReference type="PANTHER" id="PTHR46558:SF4">
    <property type="entry name" value="DNA-BIDING PHAGE PROTEIN"/>
    <property type="match status" value="1"/>
</dbReference>
<accession>A0A1F4VGP0</accession>
<dbReference type="AlphaFoldDB" id="A0A1F4VGP0"/>
<dbReference type="InterPro" id="IPR001387">
    <property type="entry name" value="Cro/C1-type_HTH"/>
</dbReference>
<dbReference type="InterPro" id="IPR010982">
    <property type="entry name" value="Lambda_DNA-bd_dom_sf"/>
</dbReference>
<dbReference type="Proteomes" id="UP000177763">
    <property type="component" value="Unassembled WGS sequence"/>
</dbReference>
<dbReference type="STRING" id="1802630.A3H26_00320"/>
<dbReference type="SUPFAM" id="SSF47413">
    <property type="entry name" value="lambda repressor-like DNA-binding domains"/>
    <property type="match status" value="1"/>
</dbReference>
<feature type="domain" description="HTH cro/C1-type" evidence="2">
    <location>
        <begin position="12"/>
        <end position="68"/>
    </location>
</feature>
<evidence type="ECO:0000259" key="2">
    <source>
        <dbReference type="PROSITE" id="PS50943"/>
    </source>
</evidence>
<dbReference type="Pfam" id="PF01381">
    <property type="entry name" value="HTH_3"/>
    <property type="match status" value="1"/>
</dbReference>